<sequence>MTNSDAMQRADALAEAYSGQREAPAFPSKAAIDALAGFQQPLPAAPSDPAEMIALMDRLGSPATVRNNSPHYFGFVIGAGLPAAMAAERLALAWNQCASDWVNSPAAAAIEAQAGRYVLEALDLPREAAVGFGTSATACGLALLAAARRHLLERAGWDFDADGLVGAPEIRVVVSETVHITVIKALRLLGFGVRRLVRAAVDDQGRIDPAQLPPLDDHTILCLQAGEVNAGAFDPFVPLIAAARAAGAWVHVDGAFGLWARATSALKPLTEGVEGADSWTTDGHKMLNTPYDGAMGICRVRDHVARAMDASAVYAPAGAEAQKNLTLEFSRRARGIAVWAALHTLGRAGLDALISSRVALAQRFAAGLRDLGVEVLNEVAFNQVLCRLGDDAATLALPAAIQADGRIWFGGTVWQGRPAFRISVASWATEAADVDRAVAIIGEVLRSKRHA</sequence>
<dbReference type="GO" id="GO:0016831">
    <property type="term" value="F:carboxy-lyase activity"/>
    <property type="evidence" value="ECO:0007669"/>
    <property type="project" value="UniProtKB-KW"/>
</dbReference>
<evidence type="ECO:0000313" key="9">
    <source>
        <dbReference type="Proteomes" id="UP000199759"/>
    </source>
</evidence>
<dbReference type="OrthoDB" id="9803665at2"/>
<evidence type="ECO:0000256" key="6">
    <source>
        <dbReference type="PIRSR" id="PIRSR602129-50"/>
    </source>
</evidence>
<dbReference type="SUPFAM" id="SSF53383">
    <property type="entry name" value="PLP-dependent transferases"/>
    <property type="match status" value="1"/>
</dbReference>
<accession>A0A1G9U0R6</accession>
<dbReference type="InterPro" id="IPR010977">
    <property type="entry name" value="Aromatic_deC"/>
</dbReference>
<gene>
    <name evidence="8" type="ORF">SAMN04488568_11377</name>
</gene>
<dbReference type="GO" id="GO:0019752">
    <property type="term" value="P:carboxylic acid metabolic process"/>
    <property type="evidence" value="ECO:0007669"/>
    <property type="project" value="InterPro"/>
</dbReference>
<proteinExistence type="inferred from homology"/>
<reference evidence="8 9" key="1">
    <citation type="submission" date="2016-10" db="EMBL/GenBank/DDBJ databases">
        <authorList>
            <person name="de Groot N.N."/>
        </authorList>
    </citation>
    <scope>NUCLEOTIDE SEQUENCE [LARGE SCALE GENOMIC DNA]</scope>
    <source>
        <strain evidence="8 9">DSM 16077</strain>
    </source>
</reference>
<dbReference type="AlphaFoldDB" id="A0A1G9U0R6"/>
<keyword evidence="9" id="KW-1185">Reference proteome</keyword>
<evidence type="ECO:0000256" key="4">
    <source>
        <dbReference type="ARBA" id="ARBA00022898"/>
    </source>
</evidence>
<comment type="similarity">
    <text evidence="2 7">Belongs to the group II decarboxylase family.</text>
</comment>
<feature type="modified residue" description="N6-(pyridoxal phosphate)lysine" evidence="6">
    <location>
        <position position="285"/>
    </location>
</feature>
<dbReference type="GO" id="GO:0030170">
    <property type="term" value="F:pyridoxal phosphate binding"/>
    <property type="evidence" value="ECO:0007669"/>
    <property type="project" value="InterPro"/>
</dbReference>
<dbReference type="PANTHER" id="PTHR11999">
    <property type="entry name" value="GROUP II PYRIDOXAL-5-PHOSPHATE DECARBOXYLASE"/>
    <property type="match status" value="1"/>
</dbReference>
<dbReference type="PROSITE" id="PS00018">
    <property type="entry name" value="EF_HAND_1"/>
    <property type="match status" value="1"/>
</dbReference>
<dbReference type="InterPro" id="IPR018247">
    <property type="entry name" value="EF_Hand_1_Ca_BS"/>
</dbReference>
<name>A0A1G9U0R6_9PROT</name>
<dbReference type="InterPro" id="IPR015421">
    <property type="entry name" value="PyrdxlP-dep_Trfase_major"/>
</dbReference>
<dbReference type="InterPro" id="IPR015424">
    <property type="entry name" value="PyrdxlP-dep_Trfase"/>
</dbReference>
<dbReference type="Proteomes" id="UP000199759">
    <property type="component" value="Unassembled WGS sequence"/>
</dbReference>
<comment type="cofactor">
    <cofactor evidence="1 6 7">
        <name>pyridoxal 5'-phosphate</name>
        <dbReference type="ChEBI" id="CHEBI:597326"/>
    </cofactor>
</comment>
<protein>
    <submittedName>
        <fullName evidence="8">Aromatic-L-amino-acid decarboxylase</fullName>
    </submittedName>
</protein>
<organism evidence="8 9">
    <name type="scientific">Maricaulis salignorans</name>
    <dbReference type="NCBI Taxonomy" id="144026"/>
    <lineage>
        <taxon>Bacteria</taxon>
        <taxon>Pseudomonadati</taxon>
        <taxon>Pseudomonadota</taxon>
        <taxon>Alphaproteobacteria</taxon>
        <taxon>Maricaulales</taxon>
        <taxon>Maricaulaceae</taxon>
        <taxon>Maricaulis</taxon>
    </lineage>
</organism>
<keyword evidence="4 6" id="KW-0663">Pyridoxal phosphate</keyword>
<dbReference type="Gene3D" id="3.40.640.10">
    <property type="entry name" value="Type I PLP-dependent aspartate aminotransferase-like (Major domain)"/>
    <property type="match status" value="1"/>
</dbReference>
<dbReference type="InterPro" id="IPR015422">
    <property type="entry name" value="PyrdxlP-dep_Trfase_small"/>
</dbReference>
<evidence type="ECO:0000256" key="7">
    <source>
        <dbReference type="RuleBase" id="RU000382"/>
    </source>
</evidence>
<dbReference type="PANTHER" id="PTHR11999:SF70">
    <property type="entry name" value="MIP05841P"/>
    <property type="match status" value="1"/>
</dbReference>
<evidence type="ECO:0000256" key="5">
    <source>
        <dbReference type="ARBA" id="ARBA00023239"/>
    </source>
</evidence>
<dbReference type="RefSeq" id="WP_091770654.1">
    <property type="nucleotide sequence ID" value="NZ_FNHG01000013.1"/>
</dbReference>
<dbReference type="EMBL" id="FNHG01000013">
    <property type="protein sequence ID" value="SDM53559.1"/>
    <property type="molecule type" value="Genomic_DNA"/>
</dbReference>
<evidence type="ECO:0000256" key="3">
    <source>
        <dbReference type="ARBA" id="ARBA00022793"/>
    </source>
</evidence>
<dbReference type="InterPro" id="IPR002129">
    <property type="entry name" value="PyrdxlP-dep_de-COase"/>
</dbReference>
<keyword evidence="5 7" id="KW-0456">Lyase</keyword>
<keyword evidence="3" id="KW-0210">Decarboxylase</keyword>
<evidence type="ECO:0000256" key="1">
    <source>
        <dbReference type="ARBA" id="ARBA00001933"/>
    </source>
</evidence>
<evidence type="ECO:0000256" key="2">
    <source>
        <dbReference type="ARBA" id="ARBA00009533"/>
    </source>
</evidence>
<dbReference type="STRING" id="144026.SAMN04488568_11377"/>
<dbReference type="Gene3D" id="3.90.1150.10">
    <property type="entry name" value="Aspartate Aminotransferase, domain 1"/>
    <property type="match status" value="1"/>
</dbReference>
<dbReference type="Pfam" id="PF00282">
    <property type="entry name" value="Pyridoxal_deC"/>
    <property type="match status" value="1"/>
</dbReference>
<evidence type="ECO:0000313" key="8">
    <source>
        <dbReference type="EMBL" id="SDM53559.1"/>
    </source>
</evidence>